<evidence type="ECO:0000313" key="2">
    <source>
        <dbReference type="Proteomes" id="UP000523863"/>
    </source>
</evidence>
<organism evidence="1 2">
    <name type="scientific">Neomicrococcus lactis</name>
    <dbReference type="NCBI Taxonomy" id="732241"/>
    <lineage>
        <taxon>Bacteria</taxon>
        <taxon>Bacillati</taxon>
        <taxon>Actinomycetota</taxon>
        <taxon>Actinomycetes</taxon>
        <taxon>Micrococcales</taxon>
        <taxon>Micrococcaceae</taxon>
        <taxon>Neomicrococcus</taxon>
    </lineage>
</organism>
<dbReference type="EMBL" id="JACHBL010000001">
    <property type="protein sequence ID" value="MBB5598258.1"/>
    <property type="molecule type" value="Genomic_DNA"/>
</dbReference>
<dbReference type="Proteomes" id="UP000523863">
    <property type="component" value="Unassembled WGS sequence"/>
</dbReference>
<accession>A0A7W8YB21</accession>
<evidence type="ECO:0000313" key="1">
    <source>
        <dbReference type="EMBL" id="MBB5598258.1"/>
    </source>
</evidence>
<dbReference type="RefSeq" id="WP_183641702.1">
    <property type="nucleotide sequence ID" value="NZ_JACHBL010000001.1"/>
</dbReference>
<gene>
    <name evidence="1" type="ORF">BKA12_001338</name>
</gene>
<proteinExistence type="predicted"/>
<name>A0A7W8YB21_9MICC</name>
<reference evidence="1 2" key="1">
    <citation type="submission" date="2020-08" db="EMBL/GenBank/DDBJ databases">
        <title>Sequencing the genomes of 1000 actinobacteria strains.</title>
        <authorList>
            <person name="Klenk H.-P."/>
        </authorList>
    </citation>
    <scope>NUCLEOTIDE SEQUENCE [LARGE SCALE GENOMIC DNA]</scope>
    <source>
        <strain evidence="1 2">DSM 23694</strain>
    </source>
</reference>
<comment type="caution">
    <text evidence="1">The sequence shown here is derived from an EMBL/GenBank/DDBJ whole genome shotgun (WGS) entry which is preliminary data.</text>
</comment>
<keyword evidence="2" id="KW-1185">Reference proteome</keyword>
<dbReference type="AlphaFoldDB" id="A0A7W8YB21"/>
<sequence>MNTFELRPDATGGFDFVVDGHFLRARIFQDVDRGGIPISLLRRGIASDELEEQFHRLRGQLPGPFFSDRVWLYFCPECYDEGCGGVSVRIQIETDRVLWSDFRYDSEPDTDDESEFFEEDDMIRGLGPFVFDRTEYEEALSRTAEALDRAFSAFWRNADHLDTVTLGLESLAFRRDKRESKTNEKTRLQWTVDSRRLAQLLQTAANELPKVFRELSSDLNYSVVQPYSVSHIEDGRNTLRMLLGELIWDELPGRVPLLVGECLDIPCGVITTRVRRSGSTVTWSNFAVHGGGAEELFHAYPPELHFTFDSRQHDKTLRRVLESI</sequence>
<protein>
    <submittedName>
        <fullName evidence="1">Uncharacterized protein</fullName>
    </submittedName>
</protein>